<keyword evidence="2" id="KW-1133">Transmembrane helix</keyword>
<keyword evidence="2" id="KW-0812">Transmembrane</keyword>
<dbReference type="AlphaFoldDB" id="A0A9D0ZL38"/>
<reference evidence="3" key="2">
    <citation type="journal article" date="2021" name="PeerJ">
        <title>Extensive microbial diversity within the chicken gut microbiome revealed by metagenomics and culture.</title>
        <authorList>
            <person name="Gilroy R."/>
            <person name="Ravi A."/>
            <person name="Getino M."/>
            <person name="Pursley I."/>
            <person name="Horton D.L."/>
            <person name="Alikhan N.F."/>
            <person name="Baker D."/>
            <person name="Gharbi K."/>
            <person name="Hall N."/>
            <person name="Watson M."/>
            <person name="Adriaenssens E.M."/>
            <person name="Foster-Nyarko E."/>
            <person name="Jarju S."/>
            <person name="Secka A."/>
            <person name="Antonio M."/>
            <person name="Oren A."/>
            <person name="Chaudhuri R.R."/>
            <person name="La Ragione R."/>
            <person name="Hildebrand F."/>
            <person name="Pallen M.J."/>
        </authorList>
    </citation>
    <scope>NUCLEOTIDE SEQUENCE</scope>
    <source>
        <strain evidence="3">ChiSjej1B19-3389</strain>
    </source>
</reference>
<comment type="caution">
    <text evidence="3">The sequence shown here is derived from an EMBL/GenBank/DDBJ whole genome shotgun (WGS) entry which is preliminary data.</text>
</comment>
<dbReference type="InterPro" id="IPR043765">
    <property type="entry name" value="DUF5711"/>
</dbReference>
<sequence>MADKEKVEKSGQEKGAALQEKKYDGMAEDFSAQTVSREKISKKTKAVVLILLICMLAVIAVAGWNNISPDRLADSVEKNLLGNTQGQGFPSAIIGSKVNNGNIKLWDKNLAYVSDTSFVVINNTAGQVLNRQISYSSPVILTKGNYSLIYNLGGAGFQIDTVGETVFKSDSRDSILSADINTHGMYAVITQTSGYFAKLTVYNADHTQKYAYYFADYYANSVSINENGTLAAVTGVSSKDGTMRSALYVLDFSSDEPRALLEFDDNLLFQVSFMDNGNIAAIGENAAVMLKSNFTDQSVYNYNKLMLTAFDIDMYNGVTLSLSRSGDGHSCNIVYMDKNGETASPLETDLKITSIDQYGNHISALSGDTVYTYKKNAEQVATADAGVDARAICMESENSAYILGISEIRFVRF</sequence>
<gene>
    <name evidence="3" type="ORF">IAD32_09160</name>
</gene>
<feature type="compositionally biased region" description="Basic and acidic residues" evidence="1">
    <location>
        <begin position="1"/>
        <end position="12"/>
    </location>
</feature>
<dbReference type="Proteomes" id="UP000886787">
    <property type="component" value="Unassembled WGS sequence"/>
</dbReference>
<keyword evidence="2" id="KW-0472">Membrane</keyword>
<evidence type="ECO:0000313" key="4">
    <source>
        <dbReference type="Proteomes" id="UP000886787"/>
    </source>
</evidence>
<evidence type="ECO:0000256" key="2">
    <source>
        <dbReference type="SAM" id="Phobius"/>
    </source>
</evidence>
<reference evidence="3" key="1">
    <citation type="submission" date="2020-10" db="EMBL/GenBank/DDBJ databases">
        <authorList>
            <person name="Gilroy R."/>
        </authorList>
    </citation>
    <scope>NUCLEOTIDE SEQUENCE</scope>
    <source>
        <strain evidence="3">ChiSjej1B19-3389</strain>
    </source>
</reference>
<proteinExistence type="predicted"/>
<name>A0A9D0ZL38_9FIRM</name>
<dbReference type="EMBL" id="DVFW01000048">
    <property type="protein sequence ID" value="HIQ81421.1"/>
    <property type="molecule type" value="Genomic_DNA"/>
</dbReference>
<feature type="transmembrane region" description="Helical" evidence="2">
    <location>
        <begin position="46"/>
        <end position="64"/>
    </location>
</feature>
<evidence type="ECO:0000313" key="3">
    <source>
        <dbReference type="EMBL" id="HIQ81421.1"/>
    </source>
</evidence>
<protein>
    <submittedName>
        <fullName evidence="3">Uncharacterized protein</fullName>
    </submittedName>
</protein>
<dbReference type="SUPFAM" id="SSF82171">
    <property type="entry name" value="DPP6 N-terminal domain-like"/>
    <property type="match status" value="1"/>
</dbReference>
<evidence type="ECO:0000256" key="1">
    <source>
        <dbReference type="SAM" id="MobiDB-lite"/>
    </source>
</evidence>
<accession>A0A9D0ZL38</accession>
<dbReference type="Pfam" id="PF18975">
    <property type="entry name" value="DUF5711"/>
    <property type="match status" value="1"/>
</dbReference>
<feature type="region of interest" description="Disordered" evidence="1">
    <location>
        <begin position="1"/>
        <end position="20"/>
    </location>
</feature>
<organism evidence="3 4">
    <name type="scientific">Candidatus Scatavimonas merdigallinarum</name>
    <dbReference type="NCBI Taxonomy" id="2840914"/>
    <lineage>
        <taxon>Bacteria</taxon>
        <taxon>Bacillati</taxon>
        <taxon>Bacillota</taxon>
        <taxon>Clostridia</taxon>
        <taxon>Eubacteriales</taxon>
        <taxon>Oscillospiraceae</taxon>
        <taxon>Oscillospiraceae incertae sedis</taxon>
        <taxon>Candidatus Scatavimonas</taxon>
    </lineage>
</organism>